<dbReference type="GeneID" id="19137829"/>
<sequence length="137" mass="15483">MAMRSRTDSILQNAPKPAGRTDTACKRMIERLEKQFKKDIARMKEAKTSNGQTTNKRKNKNDNEEENGINKGAPKKNKATPYKNKNKSSADNELMIKEEIPEEEIPEYITQSLDSALMDGGFLGNFFSCRGLISPLR</sequence>
<keyword evidence="3" id="KW-1185">Reference proteome</keyword>
<evidence type="ECO:0000256" key="1">
    <source>
        <dbReference type="SAM" id="MobiDB-lite"/>
    </source>
</evidence>
<reference evidence="2 3" key="1">
    <citation type="journal article" date="2012" name="PLoS Pathog.">
        <title>Diverse lifestyles and strategies of plant pathogenesis encoded in the genomes of eighteen Dothideomycetes fungi.</title>
        <authorList>
            <person name="Ohm R.A."/>
            <person name="Feau N."/>
            <person name="Henrissat B."/>
            <person name="Schoch C.L."/>
            <person name="Horwitz B.A."/>
            <person name="Barry K.W."/>
            <person name="Condon B.J."/>
            <person name="Copeland A.C."/>
            <person name="Dhillon B."/>
            <person name="Glaser F."/>
            <person name="Hesse C.N."/>
            <person name="Kosti I."/>
            <person name="LaButti K."/>
            <person name="Lindquist E.A."/>
            <person name="Lucas S."/>
            <person name="Salamov A.A."/>
            <person name="Bradshaw R.E."/>
            <person name="Ciuffetti L."/>
            <person name="Hamelin R.C."/>
            <person name="Kema G.H.J."/>
            <person name="Lawrence C."/>
            <person name="Scott J.A."/>
            <person name="Spatafora J.W."/>
            <person name="Turgeon B.G."/>
            <person name="de Wit P.J.G.M."/>
            <person name="Zhong S."/>
            <person name="Goodwin S.B."/>
            <person name="Grigoriev I.V."/>
        </authorList>
    </citation>
    <scope>NUCLEOTIDE SEQUENCE [LARGE SCALE GENOMIC DNA]</scope>
    <source>
        <strain evidence="3">ND90Pr / ATCC 201652</strain>
    </source>
</reference>
<dbReference type="HOGENOM" id="CLU_1864962_0_0_1"/>
<gene>
    <name evidence="2" type="ORF">COCSADRAFT_34731</name>
</gene>
<dbReference type="Proteomes" id="UP000016934">
    <property type="component" value="Unassembled WGS sequence"/>
</dbReference>
<dbReference type="AlphaFoldDB" id="M2SV44"/>
<dbReference type="RefSeq" id="XP_007697488.1">
    <property type="nucleotide sequence ID" value="XM_007699298.1"/>
</dbReference>
<feature type="compositionally biased region" description="Basic and acidic residues" evidence="1">
    <location>
        <begin position="23"/>
        <end position="47"/>
    </location>
</feature>
<evidence type="ECO:0000313" key="2">
    <source>
        <dbReference type="EMBL" id="EMD66150.1"/>
    </source>
</evidence>
<accession>M2SV44</accession>
<name>M2SV44_COCSN</name>
<dbReference type="EMBL" id="KB445640">
    <property type="protein sequence ID" value="EMD66150.1"/>
    <property type="molecule type" value="Genomic_DNA"/>
</dbReference>
<organism evidence="2 3">
    <name type="scientific">Cochliobolus sativus (strain ND90Pr / ATCC 201652)</name>
    <name type="common">Common root rot and spot blotch fungus</name>
    <name type="synonym">Bipolaris sorokiniana</name>
    <dbReference type="NCBI Taxonomy" id="665912"/>
    <lineage>
        <taxon>Eukaryota</taxon>
        <taxon>Fungi</taxon>
        <taxon>Dikarya</taxon>
        <taxon>Ascomycota</taxon>
        <taxon>Pezizomycotina</taxon>
        <taxon>Dothideomycetes</taxon>
        <taxon>Pleosporomycetidae</taxon>
        <taxon>Pleosporales</taxon>
        <taxon>Pleosporineae</taxon>
        <taxon>Pleosporaceae</taxon>
        <taxon>Bipolaris</taxon>
    </lineage>
</organism>
<dbReference type="KEGG" id="bsc:COCSADRAFT_34731"/>
<dbReference type="OrthoDB" id="3796724at2759"/>
<reference evidence="3" key="2">
    <citation type="journal article" date="2013" name="PLoS Genet.">
        <title>Comparative genome structure, secondary metabolite, and effector coding capacity across Cochliobolus pathogens.</title>
        <authorList>
            <person name="Condon B.J."/>
            <person name="Leng Y."/>
            <person name="Wu D."/>
            <person name="Bushley K.E."/>
            <person name="Ohm R.A."/>
            <person name="Otillar R."/>
            <person name="Martin J."/>
            <person name="Schackwitz W."/>
            <person name="Grimwood J."/>
            <person name="MohdZainudin N."/>
            <person name="Xue C."/>
            <person name="Wang R."/>
            <person name="Manning V.A."/>
            <person name="Dhillon B."/>
            <person name="Tu Z.J."/>
            <person name="Steffenson B.J."/>
            <person name="Salamov A."/>
            <person name="Sun H."/>
            <person name="Lowry S."/>
            <person name="LaButti K."/>
            <person name="Han J."/>
            <person name="Copeland A."/>
            <person name="Lindquist E."/>
            <person name="Barry K."/>
            <person name="Schmutz J."/>
            <person name="Baker S.E."/>
            <person name="Ciuffetti L.M."/>
            <person name="Grigoriev I.V."/>
            <person name="Zhong S."/>
            <person name="Turgeon B.G."/>
        </authorList>
    </citation>
    <scope>NUCLEOTIDE SEQUENCE [LARGE SCALE GENOMIC DNA]</scope>
    <source>
        <strain evidence="3">ND90Pr / ATCC 201652</strain>
    </source>
</reference>
<evidence type="ECO:0000313" key="3">
    <source>
        <dbReference type="Proteomes" id="UP000016934"/>
    </source>
</evidence>
<feature type="region of interest" description="Disordered" evidence="1">
    <location>
        <begin position="1"/>
        <end position="95"/>
    </location>
</feature>
<protein>
    <submittedName>
        <fullName evidence="2">Uncharacterized protein</fullName>
    </submittedName>
</protein>
<proteinExistence type="predicted"/>